<evidence type="ECO:0000259" key="3">
    <source>
        <dbReference type="Pfam" id="PF03781"/>
    </source>
</evidence>
<evidence type="ECO:0000256" key="2">
    <source>
        <dbReference type="SAM" id="Phobius"/>
    </source>
</evidence>
<proteinExistence type="predicted"/>
<organism evidence="4 5">
    <name type="scientific">Burkholderia cenocepacia</name>
    <dbReference type="NCBI Taxonomy" id="95486"/>
    <lineage>
        <taxon>Bacteria</taxon>
        <taxon>Pseudomonadati</taxon>
        <taxon>Pseudomonadota</taxon>
        <taxon>Betaproteobacteria</taxon>
        <taxon>Burkholderiales</taxon>
        <taxon>Burkholderiaceae</taxon>
        <taxon>Burkholderia</taxon>
        <taxon>Burkholderia cepacia complex</taxon>
    </lineage>
</organism>
<protein>
    <submittedName>
        <fullName evidence="4">Formylglycine-generating enzyme family protein</fullName>
    </submittedName>
</protein>
<sequence length="421" mass="45728">MKSRSLARRRPRRIVPASAAPRSPDSPASDRRTLLPRGWRGVRLVTALVVACAAAGAAIGWLSPATPSRGEGARAVIGDGHDGPLDMAWIPGGTFLMGSDAKAAQPNERPAHRATVRGFWLDRHDVTNAEFRRFVDATGYVTTAERKPDWSALRAQLPPGTPRPPDSALVPGALVFVGTAGPVPLDDYARWWRFLPGANWRHPDGPGSTIAGKDDYPVVQVSYDDARAYAQWAGKRLPTEAEWEFAARGGLEQADYAWGNQLKPAGRQMANIWEGQQPQPFPVVDARSGKPAAPSPVGTYPPNGYGLYDMAGNVWQWVADWYRADAFLLAVESGRPVADPQGPADSWDPTEPGVPPHAPKRVIRGGSFLCNESYCQSYRPSARRGVDPEAGMSHLGFRLAMDERAWLAWRGHKHAGANATD</sequence>
<gene>
    <name evidence="4" type="ORF">LGN22_05265</name>
</gene>
<dbReference type="Proteomes" id="UP001199070">
    <property type="component" value="Unassembled WGS sequence"/>
</dbReference>
<dbReference type="Gene3D" id="3.90.1580.10">
    <property type="entry name" value="paralog of FGE (formylglycine-generating enzyme)"/>
    <property type="match status" value="1"/>
</dbReference>
<accession>A0AAW4TEL1</accession>
<dbReference type="InterPro" id="IPR051043">
    <property type="entry name" value="Sulfatase_Mod_Factor_Kinase"/>
</dbReference>
<feature type="compositionally biased region" description="Low complexity" evidence="1">
    <location>
        <begin position="14"/>
        <end position="27"/>
    </location>
</feature>
<dbReference type="EMBL" id="JAIZTC010000001">
    <property type="protein sequence ID" value="MCA8378292.1"/>
    <property type="molecule type" value="Genomic_DNA"/>
</dbReference>
<dbReference type="InterPro" id="IPR042095">
    <property type="entry name" value="SUMF_sf"/>
</dbReference>
<keyword evidence="2" id="KW-1133">Transmembrane helix</keyword>
<dbReference type="SUPFAM" id="SSF56436">
    <property type="entry name" value="C-type lectin-like"/>
    <property type="match status" value="1"/>
</dbReference>
<feature type="domain" description="Sulfatase-modifying factor enzyme-like" evidence="3">
    <location>
        <begin position="86"/>
        <end position="400"/>
    </location>
</feature>
<keyword evidence="2" id="KW-0472">Membrane</keyword>
<dbReference type="InterPro" id="IPR016187">
    <property type="entry name" value="CTDL_fold"/>
</dbReference>
<keyword evidence="2" id="KW-0812">Transmembrane</keyword>
<reference evidence="4" key="1">
    <citation type="submission" date="2023-08" db="EMBL/GenBank/DDBJ databases">
        <title>A collection of bacterial strains from the Burkholderia cepacia Research Laboratory and Repository.</title>
        <authorList>
            <person name="Lipuma J."/>
            <person name="Spilker T."/>
        </authorList>
    </citation>
    <scope>NUCLEOTIDE SEQUENCE</scope>
    <source>
        <strain evidence="4">AU0862</strain>
    </source>
</reference>
<evidence type="ECO:0000313" key="4">
    <source>
        <dbReference type="EMBL" id="MCA8378292.1"/>
    </source>
</evidence>
<feature type="transmembrane region" description="Helical" evidence="2">
    <location>
        <begin position="41"/>
        <end position="62"/>
    </location>
</feature>
<evidence type="ECO:0000313" key="5">
    <source>
        <dbReference type="Proteomes" id="UP001199070"/>
    </source>
</evidence>
<feature type="region of interest" description="Disordered" evidence="1">
    <location>
        <begin position="1"/>
        <end position="33"/>
    </location>
</feature>
<name>A0AAW4TEL1_9BURK</name>
<evidence type="ECO:0000256" key="1">
    <source>
        <dbReference type="SAM" id="MobiDB-lite"/>
    </source>
</evidence>
<feature type="compositionally biased region" description="Basic residues" evidence="1">
    <location>
        <begin position="1"/>
        <end position="13"/>
    </location>
</feature>
<dbReference type="PANTHER" id="PTHR23150:SF19">
    <property type="entry name" value="FORMYLGLYCINE-GENERATING ENZYME"/>
    <property type="match status" value="1"/>
</dbReference>
<dbReference type="RefSeq" id="WP_226133186.1">
    <property type="nucleotide sequence ID" value="NZ_JAIZTC010000001.1"/>
</dbReference>
<dbReference type="GO" id="GO:0120147">
    <property type="term" value="F:formylglycine-generating oxidase activity"/>
    <property type="evidence" value="ECO:0007669"/>
    <property type="project" value="TreeGrafter"/>
</dbReference>
<dbReference type="InterPro" id="IPR005532">
    <property type="entry name" value="SUMF_dom"/>
</dbReference>
<comment type="caution">
    <text evidence="4">The sequence shown here is derived from an EMBL/GenBank/DDBJ whole genome shotgun (WGS) entry which is preliminary data.</text>
</comment>
<dbReference type="PANTHER" id="PTHR23150">
    <property type="entry name" value="SULFATASE MODIFYING FACTOR 1, 2"/>
    <property type="match status" value="1"/>
</dbReference>
<dbReference type="AlphaFoldDB" id="A0AAW4TEL1"/>
<dbReference type="Pfam" id="PF03781">
    <property type="entry name" value="FGE-sulfatase"/>
    <property type="match status" value="1"/>
</dbReference>